<dbReference type="SUPFAM" id="SSF51306">
    <property type="entry name" value="LexA/Signal peptidase"/>
    <property type="match status" value="1"/>
</dbReference>
<dbReference type="STRING" id="337097.BHF71_00265"/>
<gene>
    <name evidence="9" type="ORF">BHF71_00265</name>
</gene>
<evidence type="ECO:0000256" key="6">
    <source>
        <dbReference type="PIRSR" id="PIRSR600223-1"/>
    </source>
</evidence>
<proteinExistence type="inferred from homology"/>
<feature type="domain" description="Peptidase S26" evidence="8">
    <location>
        <begin position="10"/>
        <end position="161"/>
    </location>
</feature>
<evidence type="ECO:0000256" key="2">
    <source>
        <dbReference type="ARBA" id="ARBA00004401"/>
    </source>
</evidence>
<dbReference type="Gene3D" id="2.10.109.10">
    <property type="entry name" value="Umud Fragment, subunit A"/>
    <property type="match status" value="1"/>
</dbReference>
<dbReference type="CDD" id="cd06530">
    <property type="entry name" value="S26_SPase_I"/>
    <property type="match status" value="1"/>
</dbReference>
<evidence type="ECO:0000256" key="1">
    <source>
        <dbReference type="ARBA" id="ARBA00000677"/>
    </source>
</evidence>
<dbReference type="GO" id="GO:0006465">
    <property type="term" value="P:signal peptide processing"/>
    <property type="evidence" value="ECO:0007669"/>
    <property type="project" value="InterPro"/>
</dbReference>
<protein>
    <recommendedName>
        <fullName evidence="4 7">Signal peptidase I</fullName>
        <ecNumber evidence="4 7">3.4.21.89</ecNumber>
    </recommendedName>
</protein>
<keyword evidence="5 7" id="KW-0378">Hydrolase</keyword>
<keyword evidence="10" id="KW-1185">Reference proteome</keyword>
<dbReference type="GO" id="GO:0005886">
    <property type="term" value="C:plasma membrane"/>
    <property type="evidence" value="ECO:0007669"/>
    <property type="project" value="UniProtKB-SubCell"/>
</dbReference>
<comment type="similarity">
    <text evidence="3 7">Belongs to the peptidase S26 family.</text>
</comment>
<evidence type="ECO:0000313" key="9">
    <source>
        <dbReference type="EMBL" id="OEG00378.1"/>
    </source>
</evidence>
<keyword evidence="7" id="KW-0645">Protease</keyword>
<name>A0A1D2YXI4_9BACI</name>
<evidence type="ECO:0000259" key="8">
    <source>
        <dbReference type="Pfam" id="PF10502"/>
    </source>
</evidence>
<feature type="transmembrane region" description="Helical" evidence="7">
    <location>
        <begin position="12"/>
        <end position="36"/>
    </location>
</feature>
<evidence type="ECO:0000256" key="7">
    <source>
        <dbReference type="RuleBase" id="RU362042"/>
    </source>
</evidence>
<evidence type="ECO:0000256" key="4">
    <source>
        <dbReference type="ARBA" id="ARBA00013208"/>
    </source>
</evidence>
<comment type="subcellular location">
    <subcellularLocation>
        <location evidence="2">Cell membrane</location>
        <topology evidence="2">Single-pass type II membrane protein</topology>
    </subcellularLocation>
    <subcellularLocation>
        <location evidence="7">Membrane</location>
        <topology evidence="7">Single-pass type II membrane protein</topology>
    </subcellularLocation>
</comment>
<sequence>MVFRMLRNIYEWLKSLVIAALLAYIIHTFLFAIVIVSGPSMEPTLHNGERLILNKIVYKIHPPERGDIIVFHATETDDYIKRVIGIPGDKIEFKNNQLFVNGQPVEEPYLGDVYTGDISPFTVPDETLYVLGDNRNNSSDSRIFGPVAIDKVVGRVKIVIWPLNKLGFID</sequence>
<keyword evidence="7" id="KW-0812">Transmembrane</keyword>
<organism evidence="9 10">
    <name type="scientific">Vulcanibacillus modesticaldus</name>
    <dbReference type="NCBI Taxonomy" id="337097"/>
    <lineage>
        <taxon>Bacteria</taxon>
        <taxon>Bacillati</taxon>
        <taxon>Bacillota</taxon>
        <taxon>Bacilli</taxon>
        <taxon>Bacillales</taxon>
        <taxon>Bacillaceae</taxon>
        <taxon>Vulcanibacillus</taxon>
    </lineage>
</organism>
<dbReference type="PRINTS" id="PR00727">
    <property type="entry name" value="LEADERPTASE"/>
</dbReference>
<keyword evidence="7" id="KW-0472">Membrane</keyword>
<dbReference type="EC" id="3.4.21.89" evidence="4 7"/>
<dbReference type="PANTHER" id="PTHR43390">
    <property type="entry name" value="SIGNAL PEPTIDASE I"/>
    <property type="match status" value="1"/>
</dbReference>
<dbReference type="PROSITE" id="PS00761">
    <property type="entry name" value="SPASE_I_3"/>
    <property type="match status" value="1"/>
</dbReference>
<dbReference type="InterPro" id="IPR019533">
    <property type="entry name" value="Peptidase_S26"/>
</dbReference>
<dbReference type="InterPro" id="IPR019758">
    <property type="entry name" value="Pept_S26A_signal_pept_1_CS"/>
</dbReference>
<dbReference type="NCBIfam" id="TIGR02227">
    <property type="entry name" value="sigpep_I_bact"/>
    <property type="match status" value="1"/>
</dbReference>
<feature type="active site" evidence="6">
    <location>
        <position position="40"/>
    </location>
</feature>
<comment type="caution">
    <text evidence="9">The sequence shown here is derived from an EMBL/GenBank/DDBJ whole genome shotgun (WGS) entry which is preliminary data.</text>
</comment>
<reference evidence="9 10" key="1">
    <citation type="submission" date="2016-09" db="EMBL/GenBank/DDBJ databases">
        <title>Draft genome sequence for the type strain of Vulcanibacillus modesticaldus BR, a strictly anaerobic, moderately thermophilic, and nitrate-reducing bacterium from deep sea-hydrothermal vents of the Mid-Atlantic Ridge.</title>
        <authorList>
            <person name="Abin C.A."/>
            <person name="Hollibaugh J.T."/>
        </authorList>
    </citation>
    <scope>NUCLEOTIDE SEQUENCE [LARGE SCALE GENOMIC DNA]</scope>
    <source>
        <strain evidence="9 10">BR</strain>
    </source>
</reference>
<dbReference type="Proteomes" id="UP000243739">
    <property type="component" value="Unassembled WGS sequence"/>
</dbReference>
<accession>A0A1D2YXI4</accession>
<dbReference type="Pfam" id="PF10502">
    <property type="entry name" value="Peptidase_S26"/>
    <property type="match status" value="1"/>
</dbReference>
<dbReference type="InterPro" id="IPR000223">
    <property type="entry name" value="Pept_S26A_signal_pept_1"/>
</dbReference>
<dbReference type="InterPro" id="IPR019757">
    <property type="entry name" value="Pept_S26A_signal_pept_1_Lys-AS"/>
</dbReference>
<comment type="catalytic activity">
    <reaction evidence="1 7">
        <text>Cleavage of hydrophobic, N-terminal signal or leader sequences from secreted and periplasmic proteins.</text>
        <dbReference type="EC" id="3.4.21.89"/>
    </reaction>
</comment>
<dbReference type="EMBL" id="MIJF01000001">
    <property type="protein sequence ID" value="OEG00378.1"/>
    <property type="molecule type" value="Genomic_DNA"/>
</dbReference>
<evidence type="ECO:0000313" key="10">
    <source>
        <dbReference type="Proteomes" id="UP000243739"/>
    </source>
</evidence>
<dbReference type="GO" id="GO:0009003">
    <property type="term" value="F:signal peptidase activity"/>
    <property type="evidence" value="ECO:0007669"/>
    <property type="project" value="UniProtKB-EC"/>
</dbReference>
<keyword evidence="7" id="KW-1133">Transmembrane helix</keyword>
<dbReference type="InterPro" id="IPR036286">
    <property type="entry name" value="LexA/Signal_pep-like_sf"/>
</dbReference>
<dbReference type="PANTHER" id="PTHR43390:SF1">
    <property type="entry name" value="CHLOROPLAST PROCESSING PEPTIDASE"/>
    <property type="match status" value="1"/>
</dbReference>
<evidence type="ECO:0000256" key="5">
    <source>
        <dbReference type="ARBA" id="ARBA00022801"/>
    </source>
</evidence>
<dbReference type="GO" id="GO:0004252">
    <property type="term" value="F:serine-type endopeptidase activity"/>
    <property type="evidence" value="ECO:0007669"/>
    <property type="project" value="InterPro"/>
</dbReference>
<feature type="active site" evidence="6">
    <location>
        <position position="81"/>
    </location>
</feature>
<dbReference type="AlphaFoldDB" id="A0A1D2YXI4"/>
<dbReference type="PROSITE" id="PS00760">
    <property type="entry name" value="SPASE_I_2"/>
    <property type="match status" value="1"/>
</dbReference>
<evidence type="ECO:0000256" key="3">
    <source>
        <dbReference type="ARBA" id="ARBA00009370"/>
    </source>
</evidence>